<dbReference type="RefSeq" id="WP_172203574.1">
    <property type="nucleotide sequence ID" value="NZ_CP071060.1"/>
</dbReference>
<dbReference type="Pfam" id="PF09996">
    <property type="entry name" value="DUF2237"/>
    <property type="match status" value="1"/>
</dbReference>
<proteinExistence type="predicted"/>
<dbReference type="InterPro" id="IPR018714">
    <property type="entry name" value="DUF2237"/>
</dbReference>
<keyword evidence="2" id="KW-1185">Reference proteome</keyword>
<evidence type="ECO:0000313" key="1">
    <source>
        <dbReference type="EMBL" id="QSI77962.1"/>
    </source>
</evidence>
<evidence type="ECO:0000313" key="2">
    <source>
        <dbReference type="Proteomes" id="UP000663570"/>
    </source>
</evidence>
<gene>
    <name evidence="1" type="ORF">JY500_04785</name>
</gene>
<dbReference type="PANTHER" id="PTHR37466">
    <property type="entry name" value="SLR1628 PROTEIN"/>
    <property type="match status" value="1"/>
</dbReference>
<organism evidence="1 2">
    <name type="scientific">Niveibacterium microcysteis</name>
    <dbReference type="NCBI Taxonomy" id="2811415"/>
    <lineage>
        <taxon>Bacteria</taxon>
        <taxon>Pseudomonadati</taxon>
        <taxon>Pseudomonadota</taxon>
        <taxon>Betaproteobacteria</taxon>
        <taxon>Rhodocyclales</taxon>
        <taxon>Rhodocyclaceae</taxon>
        <taxon>Niveibacterium</taxon>
    </lineage>
</organism>
<dbReference type="PANTHER" id="PTHR37466:SF1">
    <property type="entry name" value="SLR1628 PROTEIN"/>
    <property type="match status" value="1"/>
</dbReference>
<accession>A0ABX7M887</accession>
<protein>
    <submittedName>
        <fullName evidence="1">DUF2237 domain-containing protein</fullName>
    </submittedName>
</protein>
<reference evidence="1 2" key="1">
    <citation type="submission" date="2021-02" db="EMBL/GenBank/DDBJ databases">
        <title>Niveibacterium changnyeongensis HC41.</title>
        <authorList>
            <person name="Kang M."/>
        </authorList>
    </citation>
    <scope>NUCLEOTIDE SEQUENCE [LARGE SCALE GENOMIC DNA]</scope>
    <source>
        <strain evidence="1 2">HC41</strain>
    </source>
</reference>
<dbReference type="Proteomes" id="UP000663570">
    <property type="component" value="Chromosome"/>
</dbReference>
<sequence length="122" mass="13378">MTIERNVLGGPLQACSYDPLTGFFRTGCCETGPDDLGRHVVCARVTAEFLAFSAERGNNLSQPRPELRFRGLKPGDRWCLCALRWKEALDAGVAPPVVLEATHESVLRVVSLLDLTRHAESA</sequence>
<dbReference type="Gene3D" id="3.30.56.110">
    <property type="entry name" value="Protein of unknown function DUF2237"/>
    <property type="match status" value="1"/>
</dbReference>
<name>A0ABX7M887_9RHOO</name>
<dbReference type="EMBL" id="CP071060">
    <property type="protein sequence ID" value="QSI77962.1"/>
    <property type="molecule type" value="Genomic_DNA"/>
</dbReference>